<dbReference type="Proteomes" id="UP000190797">
    <property type="component" value="Chromosome"/>
</dbReference>
<dbReference type="AlphaFoldDB" id="A0A1V0AE45"/>
<dbReference type="RefSeq" id="WP_080044877.1">
    <property type="nucleotide sequence ID" value="NZ_CP017717.1"/>
</dbReference>
<sequence length="116" mass="13182">MMIFQDAAAWRSWLAGHHGTEREAWVVLAKKGTTRPTSLTYEQALEEALCHGWIDGLTRRRDAATYLQRYSPRRPRSRWSQRNLDRVARLREQGRMRPAGLAAVEAHEGGAAGRIG</sequence>
<dbReference type="KEGG" id="noa:BKM31_49775"/>
<dbReference type="STRING" id="1909395.BKM31_49775"/>
<reference evidence="2" key="1">
    <citation type="journal article" date="2017" name="Med. Chem. Commun.">
        <title>Nonomuraea sp. ATCC 55076 harbours the largest actinomycete chromosome to date and the kistamicin biosynthetic gene cluster.</title>
        <authorList>
            <person name="Nazari B."/>
            <person name="Forneris C.C."/>
            <person name="Gibson M.I."/>
            <person name="Moon K."/>
            <person name="Schramma K.R."/>
            <person name="Seyedsayamdost M.R."/>
        </authorList>
    </citation>
    <scope>NUCLEOTIDE SEQUENCE [LARGE SCALE GENOMIC DNA]</scope>
    <source>
        <strain evidence="2">ATCC 55076</strain>
    </source>
</reference>
<keyword evidence="2" id="KW-1185">Reference proteome</keyword>
<accession>A0A1V0AE45</accession>
<evidence type="ECO:0000313" key="2">
    <source>
        <dbReference type="Proteomes" id="UP000190797"/>
    </source>
</evidence>
<dbReference type="OrthoDB" id="9796999at2"/>
<gene>
    <name evidence="1" type="ORF">BKM31_49775</name>
</gene>
<protein>
    <recommendedName>
        <fullName evidence="3">Bacteriocin-protection protein</fullName>
    </recommendedName>
</protein>
<proteinExistence type="predicted"/>
<dbReference type="EMBL" id="CP017717">
    <property type="protein sequence ID" value="AQZ68494.1"/>
    <property type="molecule type" value="Genomic_DNA"/>
</dbReference>
<organism evidence="1 2">
    <name type="scientific">[Actinomadura] parvosata subsp. kistnae</name>
    <dbReference type="NCBI Taxonomy" id="1909395"/>
    <lineage>
        <taxon>Bacteria</taxon>
        <taxon>Bacillati</taxon>
        <taxon>Actinomycetota</taxon>
        <taxon>Actinomycetes</taxon>
        <taxon>Streptosporangiales</taxon>
        <taxon>Streptosporangiaceae</taxon>
        <taxon>Nonomuraea</taxon>
    </lineage>
</organism>
<name>A0A1V0AE45_9ACTN</name>
<evidence type="ECO:0008006" key="3">
    <source>
        <dbReference type="Google" id="ProtNLM"/>
    </source>
</evidence>
<evidence type="ECO:0000313" key="1">
    <source>
        <dbReference type="EMBL" id="AQZ68494.1"/>
    </source>
</evidence>